<feature type="transmembrane region" description="Helical" evidence="3">
    <location>
        <begin position="72"/>
        <end position="96"/>
    </location>
</feature>
<reference evidence="6" key="2">
    <citation type="submission" date="2015-01" db="EMBL/GenBank/DDBJ databases">
        <title>Complete genome sequence of Methylobacterium aquaticum strain 22A.</title>
        <authorList>
            <person name="Tani A."/>
            <person name="Ogura Y."/>
            <person name="Hayashi T."/>
        </authorList>
    </citation>
    <scope>NUCLEOTIDE SEQUENCE [LARGE SCALE GENOMIC DNA]</scope>
    <source>
        <strain evidence="6">MA-22A</strain>
        <plasmid evidence="6">Plasmid pMaq22A_1p DNA</plasmid>
    </source>
</reference>
<gene>
    <name evidence="5" type="primary">rsbU</name>
    <name evidence="5" type="ORF">Maq22A_1p32075</name>
</gene>
<name>A0A0C6FNM9_9HYPH</name>
<keyword evidence="3" id="KW-1133">Transmembrane helix</keyword>
<feature type="domain" description="HAMP" evidence="4">
    <location>
        <begin position="232"/>
        <end position="287"/>
    </location>
</feature>
<dbReference type="PANTHER" id="PTHR43156">
    <property type="entry name" value="STAGE II SPORULATION PROTEIN E-RELATED"/>
    <property type="match status" value="1"/>
</dbReference>
<dbReference type="InterPro" id="IPR003660">
    <property type="entry name" value="HAMP_dom"/>
</dbReference>
<dbReference type="GO" id="GO:0016791">
    <property type="term" value="F:phosphatase activity"/>
    <property type="evidence" value="ECO:0007669"/>
    <property type="project" value="TreeGrafter"/>
</dbReference>
<feature type="region of interest" description="Disordered" evidence="2">
    <location>
        <begin position="1"/>
        <end position="55"/>
    </location>
</feature>
<dbReference type="SMART" id="SM00304">
    <property type="entry name" value="HAMP"/>
    <property type="match status" value="1"/>
</dbReference>
<protein>
    <submittedName>
        <fullName evidence="5">Serine/threonine protein phosphatase</fullName>
    </submittedName>
</protein>
<dbReference type="InterPro" id="IPR052016">
    <property type="entry name" value="Bact_Sigma-Reg"/>
</dbReference>
<dbReference type="Gene3D" id="6.10.340.10">
    <property type="match status" value="1"/>
</dbReference>
<dbReference type="RefSeq" id="WP_244533719.1">
    <property type="nucleotide sequence ID" value="NZ_AP014705.1"/>
</dbReference>
<dbReference type="InterPro" id="IPR036457">
    <property type="entry name" value="PPM-type-like_dom_sf"/>
</dbReference>
<geneLocation type="plasmid" evidence="6">
    <name>pMaq22A_1p DNA</name>
</geneLocation>
<evidence type="ECO:0000256" key="2">
    <source>
        <dbReference type="SAM" id="MobiDB-lite"/>
    </source>
</evidence>
<dbReference type="GO" id="GO:0007165">
    <property type="term" value="P:signal transduction"/>
    <property type="evidence" value="ECO:0007669"/>
    <property type="project" value="InterPro"/>
</dbReference>
<dbReference type="KEGG" id="maqu:Maq22A_1p32075"/>
<feature type="compositionally biased region" description="Low complexity" evidence="2">
    <location>
        <begin position="10"/>
        <end position="26"/>
    </location>
</feature>
<evidence type="ECO:0000313" key="6">
    <source>
        <dbReference type="Proteomes" id="UP000061432"/>
    </source>
</evidence>
<accession>A0A0C6FNM9</accession>
<dbReference type="PATRIC" id="fig|270351.10.peg.5725"/>
<dbReference type="Gene3D" id="3.60.40.10">
    <property type="entry name" value="PPM-type phosphatase domain"/>
    <property type="match status" value="1"/>
</dbReference>
<dbReference type="EMBL" id="AP014705">
    <property type="protein sequence ID" value="BAQ48737.1"/>
    <property type="molecule type" value="Genomic_DNA"/>
</dbReference>
<dbReference type="AlphaFoldDB" id="A0A0C6FNM9"/>
<dbReference type="InterPro" id="IPR001932">
    <property type="entry name" value="PPM-type_phosphatase-like_dom"/>
</dbReference>
<proteinExistence type="predicted"/>
<dbReference type="Pfam" id="PF07228">
    <property type="entry name" value="SpoIIE"/>
    <property type="match status" value="1"/>
</dbReference>
<sequence length="562" mass="59094">MSGETLNAAAPGSPRRGGSLRGAGPLRRGDAPAGPGVTGVPTTQDGGADTMRPGALRGAARGRNLDGLAHTLFLRLSPVIAALVLLTQVVIAWVNYGDQIRLSGERAQTMADMTARALSRPDWTTSYGPSLQALGLDPGFRYAVLRDGTGGVVARLGEEPRGRNFERIQVSAEIEGGAGAPAAGGTPPGSLTLVLSAEGLRANAEKQFVMVLGASLVLILAFALALRVAVRRHVLAPLAHLLAAMGRVERKDWATVDLAGRRRPSREIADISAAFNRMVEGLRSGDEARHLLAELERTHGQLAEANGLVMESLGYARRIQQAVLPGPDALRHSGLDLAVLWEPLHVVGGDYFWVEEIDGLTVVVVADCTGHGVPGAFLTLIVATALDRILHDRALRAPDAILAALDAAVRGRLRQAGDGAGGSDDGLDCGVCVVDRAARKLHFSGAGLALTVLSGDTITRIKGRRHGLGYRPTGREEALAATVLALDGGETFFLMTDGVSDQMGGASRRLLGHRGVAGILQRHRDLPLAGQVAALERDLADHRGPEPRRDDMALVAFRPVLT</sequence>
<feature type="transmembrane region" description="Helical" evidence="3">
    <location>
        <begin position="208"/>
        <end position="230"/>
    </location>
</feature>
<evidence type="ECO:0000313" key="5">
    <source>
        <dbReference type="EMBL" id="BAQ48737.1"/>
    </source>
</evidence>
<dbReference type="Proteomes" id="UP000061432">
    <property type="component" value="Plasmid pMaq22A_1p"/>
</dbReference>
<dbReference type="SMART" id="SM00331">
    <property type="entry name" value="PP2C_SIG"/>
    <property type="match status" value="1"/>
</dbReference>
<dbReference type="GO" id="GO:0016020">
    <property type="term" value="C:membrane"/>
    <property type="evidence" value="ECO:0007669"/>
    <property type="project" value="InterPro"/>
</dbReference>
<keyword evidence="3" id="KW-0812">Transmembrane</keyword>
<organism evidence="5 6">
    <name type="scientific">Methylobacterium aquaticum</name>
    <dbReference type="NCBI Taxonomy" id="270351"/>
    <lineage>
        <taxon>Bacteria</taxon>
        <taxon>Pseudomonadati</taxon>
        <taxon>Pseudomonadota</taxon>
        <taxon>Alphaproteobacteria</taxon>
        <taxon>Hyphomicrobiales</taxon>
        <taxon>Methylobacteriaceae</taxon>
        <taxon>Methylobacterium</taxon>
    </lineage>
</organism>
<evidence type="ECO:0000259" key="4">
    <source>
        <dbReference type="PROSITE" id="PS50885"/>
    </source>
</evidence>
<dbReference type="PROSITE" id="PS50885">
    <property type="entry name" value="HAMP"/>
    <property type="match status" value="1"/>
</dbReference>
<keyword evidence="1" id="KW-0378">Hydrolase</keyword>
<keyword evidence="5" id="KW-0614">Plasmid</keyword>
<evidence type="ECO:0000256" key="1">
    <source>
        <dbReference type="ARBA" id="ARBA00022801"/>
    </source>
</evidence>
<reference evidence="5 6" key="1">
    <citation type="journal article" date="2015" name="Genome Announc.">
        <title>Complete Genome Sequence of Methylobacterium aquaticum Strain 22A, Isolated from Racomitrium japonicum Moss.</title>
        <authorList>
            <person name="Tani A."/>
            <person name="Ogura Y."/>
            <person name="Hayashi T."/>
            <person name="Kimbara K."/>
        </authorList>
    </citation>
    <scope>NUCLEOTIDE SEQUENCE [LARGE SCALE GENOMIC DNA]</scope>
    <source>
        <strain evidence="5 6">MA-22A</strain>
        <plasmid evidence="6">Plasmid pMaq22A_1p DNA</plasmid>
    </source>
</reference>
<evidence type="ECO:0000256" key="3">
    <source>
        <dbReference type="SAM" id="Phobius"/>
    </source>
</evidence>
<keyword evidence="3" id="KW-0472">Membrane</keyword>
<dbReference type="PANTHER" id="PTHR43156:SF9">
    <property type="entry name" value="HAMP DOMAIN-CONTAINING PROTEIN"/>
    <property type="match status" value="1"/>
</dbReference>